<dbReference type="EMBL" id="BAABRU010000001">
    <property type="protein sequence ID" value="GAA5526611.1"/>
    <property type="molecule type" value="Genomic_DNA"/>
</dbReference>
<reference evidence="2 3" key="1">
    <citation type="submission" date="2024-02" db="EMBL/GenBank/DDBJ databases">
        <title>Herpetosiphon gulosus NBRC 112829.</title>
        <authorList>
            <person name="Ichikawa N."/>
            <person name="Katano-Makiyama Y."/>
            <person name="Hidaka K."/>
        </authorList>
    </citation>
    <scope>NUCLEOTIDE SEQUENCE [LARGE SCALE GENOMIC DNA]</scope>
    <source>
        <strain evidence="2 3">NBRC 112829</strain>
    </source>
</reference>
<proteinExistence type="predicted"/>
<feature type="transmembrane region" description="Helical" evidence="1">
    <location>
        <begin position="6"/>
        <end position="25"/>
    </location>
</feature>
<keyword evidence="1" id="KW-1133">Transmembrane helix</keyword>
<comment type="caution">
    <text evidence="2">The sequence shown here is derived from an EMBL/GenBank/DDBJ whole genome shotgun (WGS) entry which is preliminary data.</text>
</comment>
<keyword evidence="3" id="KW-1185">Reference proteome</keyword>
<accession>A0ABP9WVX0</accession>
<feature type="transmembrane region" description="Helical" evidence="1">
    <location>
        <begin position="37"/>
        <end position="58"/>
    </location>
</feature>
<gene>
    <name evidence="2" type="ORF">Hgul01_00385</name>
</gene>
<keyword evidence="1" id="KW-0472">Membrane</keyword>
<evidence type="ECO:0008006" key="4">
    <source>
        <dbReference type="Google" id="ProtNLM"/>
    </source>
</evidence>
<keyword evidence="1" id="KW-0812">Transmembrane</keyword>
<evidence type="ECO:0000256" key="1">
    <source>
        <dbReference type="SAM" id="Phobius"/>
    </source>
</evidence>
<organism evidence="2 3">
    <name type="scientific">Herpetosiphon gulosus</name>
    <dbReference type="NCBI Taxonomy" id="1973496"/>
    <lineage>
        <taxon>Bacteria</taxon>
        <taxon>Bacillati</taxon>
        <taxon>Chloroflexota</taxon>
        <taxon>Chloroflexia</taxon>
        <taxon>Herpetosiphonales</taxon>
        <taxon>Herpetosiphonaceae</taxon>
        <taxon>Herpetosiphon</taxon>
    </lineage>
</organism>
<dbReference type="InterPro" id="IPR008407">
    <property type="entry name" value="Brnchd-chn_aa_trnsp_AzlD"/>
</dbReference>
<sequence>MMILLLIMGMGCVTFLLRLSFISVAGKTSMPQWLQRCLQFVPIAVLMAIIVPDLIYQQHHYQLLNNNERLIAGLVAALVAWKTNNVLLTIGTGMGLLWLLQSL</sequence>
<evidence type="ECO:0000313" key="3">
    <source>
        <dbReference type="Proteomes" id="UP001428290"/>
    </source>
</evidence>
<dbReference type="Pfam" id="PF05437">
    <property type="entry name" value="AzlD"/>
    <property type="match status" value="1"/>
</dbReference>
<dbReference type="RefSeq" id="WP_345720251.1">
    <property type="nucleotide sequence ID" value="NZ_BAABRU010000001.1"/>
</dbReference>
<feature type="transmembrane region" description="Helical" evidence="1">
    <location>
        <begin position="70"/>
        <end position="100"/>
    </location>
</feature>
<name>A0ABP9WVX0_9CHLR</name>
<evidence type="ECO:0000313" key="2">
    <source>
        <dbReference type="EMBL" id="GAA5526611.1"/>
    </source>
</evidence>
<protein>
    <recommendedName>
        <fullName evidence="4">Branched-chain amino acid transport</fullName>
    </recommendedName>
</protein>
<dbReference type="Proteomes" id="UP001428290">
    <property type="component" value="Unassembled WGS sequence"/>
</dbReference>